<protein>
    <submittedName>
        <fullName evidence="2">Uncharacterized protein</fullName>
    </submittedName>
</protein>
<sequence length="144" mass="15368">MDEAAWPGWLSVYTEEGPVQGRRGGAVASVVLRARRLRLRRIGDGAGAARGRRGGATDLGLWWRPDPASRVEKVAGAGVSNRRCSAKELQAHREEARSGDGRQQRRHSDMWGLGSGPGVAGQQQVGGRDRRSGAVDWAPSGCGD</sequence>
<reference evidence="2" key="1">
    <citation type="submission" date="2013-07" db="EMBL/GenBank/DDBJ databases">
        <title>The genome of Eucalyptus grandis.</title>
        <authorList>
            <person name="Schmutz J."/>
            <person name="Hayes R."/>
            <person name="Myburg A."/>
            <person name="Tuskan G."/>
            <person name="Grattapaglia D."/>
            <person name="Rokhsar D.S."/>
        </authorList>
    </citation>
    <scope>NUCLEOTIDE SEQUENCE</scope>
    <source>
        <tissue evidence="2">Leaf extractions</tissue>
    </source>
</reference>
<dbReference type="AlphaFoldDB" id="A0A059C9R2"/>
<gene>
    <name evidence="2" type="ORF">EUGRSUZ_E03658</name>
</gene>
<dbReference type="InParanoid" id="A0A059C9R2"/>
<proteinExistence type="predicted"/>
<feature type="region of interest" description="Disordered" evidence="1">
    <location>
        <begin position="73"/>
        <end position="144"/>
    </location>
</feature>
<name>A0A059C9R2_EUCGR</name>
<accession>A0A059C9R2</accession>
<evidence type="ECO:0000313" key="2">
    <source>
        <dbReference type="EMBL" id="KCW74911.1"/>
    </source>
</evidence>
<organism evidence="2">
    <name type="scientific">Eucalyptus grandis</name>
    <name type="common">Flooded gum</name>
    <dbReference type="NCBI Taxonomy" id="71139"/>
    <lineage>
        <taxon>Eukaryota</taxon>
        <taxon>Viridiplantae</taxon>
        <taxon>Streptophyta</taxon>
        <taxon>Embryophyta</taxon>
        <taxon>Tracheophyta</taxon>
        <taxon>Spermatophyta</taxon>
        <taxon>Magnoliopsida</taxon>
        <taxon>eudicotyledons</taxon>
        <taxon>Gunneridae</taxon>
        <taxon>Pentapetalae</taxon>
        <taxon>rosids</taxon>
        <taxon>malvids</taxon>
        <taxon>Myrtales</taxon>
        <taxon>Myrtaceae</taxon>
        <taxon>Myrtoideae</taxon>
        <taxon>Eucalypteae</taxon>
        <taxon>Eucalyptus</taxon>
    </lineage>
</organism>
<dbReference type="Gramene" id="KCW74911">
    <property type="protein sequence ID" value="KCW74911"/>
    <property type="gene ID" value="EUGRSUZ_E03658"/>
</dbReference>
<feature type="compositionally biased region" description="Basic and acidic residues" evidence="1">
    <location>
        <begin position="85"/>
        <end position="109"/>
    </location>
</feature>
<dbReference type="EMBL" id="KK198757">
    <property type="protein sequence ID" value="KCW74911.1"/>
    <property type="molecule type" value="Genomic_DNA"/>
</dbReference>
<evidence type="ECO:0000256" key="1">
    <source>
        <dbReference type="SAM" id="MobiDB-lite"/>
    </source>
</evidence>